<evidence type="ECO:0000256" key="1">
    <source>
        <dbReference type="SAM" id="Phobius"/>
    </source>
</evidence>
<keyword evidence="1" id="KW-0472">Membrane</keyword>
<feature type="transmembrane region" description="Helical" evidence="1">
    <location>
        <begin position="7"/>
        <end position="26"/>
    </location>
</feature>
<name>A0A7K3WXT7_9FLAO</name>
<accession>A0A7K3WXT7</accession>
<evidence type="ECO:0000313" key="2">
    <source>
        <dbReference type="EMBL" id="NEN25682.1"/>
    </source>
</evidence>
<dbReference type="InterPro" id="IPR052724">
    <property type="entry name" value="GT117_domain-containing"/>
</dbReference>
<dbReference type="Pfam" id="PF11028">
    <property type="entry name" value="TMEM260-like"/>
    <property type="match status" value="1"/>
</dbReference>
<feature type="transmembrane region" description="Helical" evidence="1">
    <location>
        <begin position="655"/>
        <end position="675"/>
    </location>
</feature>
<gene>
    <name evidence="2" type="ORF">G3O08_19500</name>
</gene>
<feature type="transmembrane region" description="Helical" evidence="1">
    <location>
        <begin position="626"/>
        <end position="643"/>
    </location>
</feature>
<dbReference type="EMBL" id="JAAGVY010000069">
    <property type="protein sequence ID" value="NEN25682.1"/>
    <property type="molecule type" value="Genomic_DNA"/>
</dbReference>
<dbReference type="AlphaFoldDB" id="A0A7K3WXT7"/>
<comment type="caution">
    <text evidence="2">The sequence shown here is derived from an EMBL/GenBank/DDBJ whole genome shotgun (WGS) entry which is preliminary data.</text>
</comment>
<dbReference type="RefSeq" id="WP_163287132.1">
    <property type="nucleotide sequence ID" value="NZ_JAAGVY010000069.1"/>
</dbReference>
<keyword evidence="3" id="KW-1185">Reference proteome</keyword>
<organism evidence="2 3">
    <name type="scientific">Cryomorpha ignava</name>
    <dbReference type="NCBI Taxonomy" id="101383"/>
    <lineage>
        <taxon>Bacteria</taxon>
        <taxon>Pseudomonadati</taxon>
        <taxon>Bacteroidota</taxon>
        <taxon>Flavobacteriia</taxon>
        <taxon>Flavobacteriales</taxon>
        <taxon>Cryomorphaceae</taxon>
        <taxon>Cryomorpha</taxon>
    </lineage>
</organism>
<keyword evidence="1" id="KW-1133">Transmembrane helix</keyword>
<feature type="transmembrane region" description="Helical" evidence="1">
    <location>
        <begin position="284"/>
        <end position="308"/>
    </location>
</feature>
<feature type="transmembrane region" description="Helical" evidence="1">
    <location>
        <begin position="681"/>
        <end position="704"/>
    </location>
</feature>
<feature type="transmembrane region" description="Helical" evidence="1">
    <location>
        <begin position="115"/>
        <end position="132"/>
    </location>
</feature>
<feature type="transmembrane region" description="Helical" evidence="1">
    <location>
        <begin position="216"/>
        <end position="242"/>
    </location>
</feature>
<dbReference type="InterPro" id="IPR021280">
    <property type="entry name" value="TMEM260-like"/>
</dbReference>
<feature type="transmembrane region" description="Helical" evidence="1">
    <location>
        <begin position="594"/>
        <end position="614"/>
    </location>
</feature>
<dbReference type="PANTHER" id="PTHR16214">
    <property type="entry name" value="TRANSMEMBRANE PROTEIN 260"/>
    <property type="match status" value="1"/>
</dbReference>
<dbReference type="PANTHER" id="PTHR16214:SF3">
    <property type="entry name" value="TRANSMEMBRANE PROTEIN 260"/>
    <property type="match status" value="1"/>
</dbReference>
<feature type="transmembrane region" description="Helical" evidence="1">
    <location>
        <begin position="62"/>
        <end position="95"/>
    </location>
</feature>
<protein>
    <submittedName>
        <fullName evidence="2">DUF2723 domain-containing protein</fullName>
    </submittedName>
</protein>
<feature type="transmembrane region" description="Helical" evidence="1">
    <location>
        <begin position="564"/>
        <end position="582"/>
    </location>
</feature>
<proteinExistence type="predicted"/>
<feature type="transmembrane region" description="Helical" evidence="1">
    <location>
        <begin position="541"/>
        <end position="558"/>
    </location>
</feature>
<dbReference type="Proteomes" id="UP000486602">
    <property type="component" value="Unassembled WGS sequence"/>
</dbReference>
<keyword evidence="1" id="KW-0812">Transmembrane</keyword>
<feature type="transmembrane region" description="Helical" evidence="1">
    <location>
        <begin position="254"/>
        <end position="278"/>
    </location>
</feature>
<reference evidence="2 3" key="1">
    <citation type="submission" date="2020-02" db="EMBL/GenBank/DDBJ databases">
        <title>Out from the shadows clarifying the taxonomy of the family Cryomorphaceae and related taxa by utilizing the GTDB taxonomic framework.</title>
        <authorList>
            <person name="Bowman J.P."/>
        </authorList>
    </citation>
    <scope>NUCLEOTIDE SEQUENCE [LARGE SCALE GENOMIC DNA]</scope>
    <source>
        <strain evidence="2 3">QSSC 1-22</strain>
    </source>
</reference>
<feature type="transmembrane region" description="Helical" evidence="1">
    <location>
        <begin position="144"/>
        <end position="162"/>
    </location>
</feature>
<evidence type="ECO:0000313" key="3">
    <source>
        <dbReference type="Proteomes" id="UP000486602"/>
    </source>
</evidence>
<sequence>MNFRTANIITGWGVFLVATIVYLLTIEPTTSFWDTGEFITTAYKLEIGHPPGAPLFMLLGRIFSAFVPISAVPMAINVLSALSSSFTILFLFWTINHFGYKMAIKNSTELNTGQIIAVMASGTVGALAYTFSDSFWFSAVEGEVYALSSLFTAAVFWAILRWESLSNGKNEMRWLILIAYLMGLSIGVHLLNLLAIPAICFVVYFKRFKPSLKGIIYTSLLSLLILGVIQGGIIPGVVSFAGKFELLFVNSFGLPFNTGTIIYALLVIGLLVFGLHYTHKKGHAIANTAILAVTVIILGYSTFAVIVIRSSANPPLDENNPENVFTLLSYLNREQYGDRPLLHGQYWNSPTDPQNPRSDGSPVYTKAYVVVNKTGRTVQWFSTQFDAQKFLEEQNQADYSINSEYIVSDDRKSAIVNYDPQFTDPFPRMYSPQESHVRAYKSWSNYVGTPIRTVGSDGQPTIINKPTFAENMRYFFKYQVNYMYWRYFMWNFAGKQNDIQGNGGLLEGNWLSGLNFIDNERLASQDNLPSSMKENFAYNKFYLLPIALGLLGLLYQLYRRPDDWFITFLLFILTGLAIVIYLNQTPFQPRERDYAYAGSFYAFAIWIGLGVYALFDAAFNLTKKELIKAAGFTFGAGVVIFLMESIQSGGHYFSYSVLYMGALGIGLLALMYALGKGLKNTSVVAIITALITIPVPILMGAVGWDDHNRSGRYTARDFASNYLESTEPNAILFTNGDNDTFPLWYAQEVEGIRTDVRVVNLSLLNTDWYINQMKRKVYTSDPVPFSLGETKYRQGTRDVVFLDESRNTGQVYVNVDQAIDYIANDKNLRTVGGGEVVSVMPSKNFYVPVDKDFVIANGTVSEADSADIVDRVEWRIDRSYLLKNNLMQLDLLATNDWKRPIYFAVTTGPDSYIGLDKYFKLVGLAYQLVPIKAPETSNPNMYGSVNTELMYNNVMNKFKWGGMDTEEQIYMDENNLRMTNNIRLQFANLADQLIAEEKIDKARTILDKSIEVMPDHNVPFDRLMLPIIQNYYKIGDDEKANAILEIVFDRFAENFEYYLSTDVDKALNMRQDIQMSYAVLQRLNIFVTQMYPQEELKDKVNERFKTLDAAFERKIQEMEAYRTMPGVKF</sequence>
<feature type="transmembrane region" description="Helical" evidence="1">
    <location>
        <begin position="174"/>
        <end position="204"/>
    </location>
</feature>